<comment type="caution">
    <text evidence="2">The sequence shown here is derived from an EMBL/GenBank/DDBJ whole genome shotgun (WGS) entry which is preliminary data.</text>
</comment>
<evidence type="ECO:0000313" key="3">
    <source>
        <dbReference type="Proteomes" id="UP000814207"/>
    </source>
</evidence>
<organism evidence="2 3">
    <name type="scientific">Pseudomonas syringae</name>
    <dbReference type="NCBI Taxonomy" id="317"/>
    <lineage>
        <taxon>Bacteria</taxon>
        <taxon>Pseudomonadati</taxon>
        <taxon>Pseudomonadota</taxon>
        <taxon>Gammaproteobacteria</taxon>
        <taxon>Pseudomonadales</taxon>
        <taxon>Pseudomonadaceae</taxon>
        <taxon>Pseudomonas</taxon>
    </lineage>
</organism>
<feature type="region of interest" description="Disordered" evidence="1">
    <location>
        <begin position="1"/>
        <end position="31"/>
    </location>
</feature>
<reference evidence="2" key="1">
    <citation type="submission" date="2019-11" db="EMBL/GenBank/DDBJ databases">
        <title>Epiphytic Pseudomonas syringae from cherry orchards.</title>
        <authorList>
            <person name="Hulin M.T."/>
        </authorList>
    </citation>
    <scope>NUCLEOTIDE SEQUENCE</scope>
    <source>
        <strain evidence="2">PA-6-9A</strain>
    </source>
</reference>
<feature type="compositionally biased region" description="Basic and acidic residues" evidence="1">
    <location>
        <begin position="1"/>
        <end position="17"/>
    </location>
</feature>
<protein>
    <submittedName>
        <fullName evidence="2">Uncharacterized protein</fullName>
    </submittedName>
</protein>
<evidence type="ECO:0000256" key="1">
    <source>
        <dbReference type="SAM" id="MobiDB-lite"/>
    </source>
</evidence>
<feature type="non-terminal residue" evidence="2">
    <location>
        <position position="268"/>
    </location>
</feature>
<dbReference type="Proteomes" id="UP000814207">
    <property type="component" value="Unassembled WGS sequence"/>
</dbReference>
<dbReference type="EMBL" id="WKEU01000229">
    <property type="protein sequence ID" value="MCF5066451.1"/>
    <property type="molecule type" value="Genomic_DNA"/>
</dbReference>
<evidence type="ECO:0000313" key="2">
    <source>
        <dbReference type="EMBL" id="MCF5066451.1"/>
    </source>
</evidence>
<gene>
    <name evidence="2" type="ORF">GIW73_26315</name>
</gene>
<sequence>MEENLMRVEPIHTRKLSDSPAPTDNQSEKTYRTQEGIETAGAVVSLEIKKVATELIRSGDEALSFKYSVALKDQTLFGPGQRQGRPAARIISDIPAHSTFGMAWAQLTHAIHNEPFASFASEHKIDTSTLRLNTESGWQLECIADGKPATFSEYDPGWWQATAAVTAAAQALTPTLKLNIDYTDANSAPADVIGDFYAASTNGTIGENLYSIFQQNQNRTFESLREPDSTAPEFNLPAYSYIRQRQQEAIADLSAQIAKTPTLLAPSQ</sequence>
<proteinExistence type="predicted"/>
<name>A0A9Q3ZZX2_PSESX</name>
<accession>A0A9Q3ZZX2</accession>
<dbReference type="AlphaFoldDB" id="A0A9Q3ZZX2"/>